<proteinExistence type="predicted"/>
<name>A0AB38Z7V2_9CHLR</name>
<dbReference type="EMBL" id="CP141531">
    <property type="protein sequence ID" value="WRO06655.1"/>
    <property type="molecule type" value="Genomic_DNA"/>
</dbReference>
<dbReference type="Proteomes" id="UP001327986">
    <property type="component" value="Chromosome"/>
</dbReference>
<dbReference type="AlphaFoldDB" id="A0AB38Z7V2"/>
<dbReference type="RefSeq" id="WP_324664144.1">
    <property type="nucleotide sequence ID" value="NZ_CP141531.1"/>
</dbReference>
<organism evidence="2 3">
    <name type="scientific">Dehalococcoides mccartyi</name>
    <dbReference type="NCBI Taxonomy" id="61435"/>
    <lineage>
        <taxon>Bacteria</taxon>
        <taxon>Bacillati</taxon>
        <taxon>Chloroflexota</taxon>
        <taxon>Dehalococcoidia</taxon>
        <taxon>Dehalococcoidales</taxon>
        <taxon>Dehalococcoidaceae</taxon>
        <taxon>Dehalococcoides</taxon>
    </lineage>
</organism>
<accession>A0AB38Z7V2</accession>
<feature type="compositionally biased region" description="Basic and acidic residues" evidence="1">
    <location>
        <begin position="9"/>
        <end position="21"/>
    </location>
</feature>
<protein>
    <recommendedName>
        <fullName evidence="4">Morphogenetic protein</fullName>
    </recommendedName>
</protein>
<evidence type="ECO:0000313" key="2">
    <source>
        <dbReference type="EMBL" id="WRO06655.1"/>
    </source>
</evidence>
<gene>
    <name evidence="2" type="ORF">VLL09_04500</name>
</gene>
<evidence type="ECO:0000313" key="3">
    <source>
        <dbReference type="Proteomes" id="UP001327986"/>
    </source>
</evidence>
<reference evidence="2" key="1">
    <citation type="submission" date="2023-12" db="EMBL/GenBank/DDBJ databases">
        <title>Isolation of organohalide respiring bacteria Dehalococcoides mccartyi strain GPTCE1 in groundwater collected near a chemical plant in Suzhou, China.</title>
        <authorList>
            <person name="Liu G."/>
        </authorList>
    </citation>
    <scope>NUCLEOTIDE SEQUENCE</scope>
    <source>
        <strain evidence="2">GPTCE1</strain>
    </source>
</reference>
<feature type="region of interest" description="Disordered" evidence="1">
    <location>
        <begin position="1"/>
        <end position="21"/>
    </location>
</feature>
<evidence type="ECO:0008006" key="4">
    <source>
        <dbReference type="Google" id="ProtNLM"/>
    </source>
</evidence>
<evidence type="ECO:0000256" key="1">
    <source>
        <dbReference type="SAM" id="MobiDB-lite"/>
    </source>
</evidence>
<sequence>MSGEMVRATLKEKEEKTQTRRTRGLEKINSCPDDWELVAVFQDGLARFYNHVTGKELTIKCPYGGYGDRLWVKETFQTFRKDTAEEANNKFIAGQNLKSVNDLIEWGHMPSGHGELGVLYAADFGSWAYDIDSDLSPWRPSIFMPRWASRILLEITNIRIQRIQGITDEEAMAEGCPSERALDTDGKTILYSGYKPTFWFSELWDSIYAKRGHGWEKNDWVWVIEFKRVVTDITNPTPDGGNL</sequence>